<dbReference type="GO" id="GO:0043410">
    <property type="term" value="P:positive regulation of MAPK cascade"/>
    <property type="evidence" value="ECO:0007669"/>
    <property type="project" value="TreeGrafter"/>
</dbReference>
<feature type="transmembrane region" description="Helical" evidence="13">
    <location>
        <begin position="122"/>
        <end position="143"/>
    </location>
</feature>
<dbReference type="PROSITE" id="PS50262">
    <property type="entry name" value="G_PROTEIN_RECEP_F1_2"/>
    <property type="match status" value="1"/>
</dbReference>
<dbReference type="InterPro" id="IPR017452">
    <property type="entry name" value="GPCR_Rhodpsn_7TM"/>
</dbReference>
<feature type="transmembrane region" description="Helical" evidence="13">
    <location>
        <begin position="375"/>
        <end position="397"/>
    </location>
</feature>
<keyword evidence="3" id="KW-1003">Cell membrane</keyword>
<comment type="subcellular location">
    <subcellularLocation>
        <location evidence="1">Cell membrane</location>
        <topology evidence="1">Multi-pass membrane protein</topology>
    </subcellularLocation>
</comment>
<dbReference type="PROSITE" id="PS00237">
    <property type="entry name" value="G_PROTEIN_RECEP_F1_1"/>
    <property type="match status" value="1"/>
</dbReference>
<feature type="non-terminal residue" evidence="14">
    <location>
        <position position="462"/>
    </location>
</feature>
<evidence type="ECO:0000256" key="2">
    <source>
        <dbReference type="ARBA" id="ARBA00010663"/>
    </source>
</evidence>
<keyword evidence="10 11" id="KW-0807">Transducer</keyword>
<dbReference type="PANTHER" id="PTHR24248">
    <property type="entry name" value="ADRENERGIC RECEPTOR-RELATED G-PROTEIN COUPLED RECEPTOR"/>
    <property type="match status" value="1"/>
</dbReference>
<keyword evidence="9 11" id="KW-0675">Receptor</keyword>
<keyword evidence="4 11" id="KW-0812">Transmembrane</keyword>
<comment type="similarity">
    <text evidence="2 11">Belongs to the G-protein coupled receptor 1 family.</text>
</comment>
<evidence type="ECO:0000256" key="10">
    <source>
        <dbReference type="ARBA" id="ARBA00023224"/>
    </source>
</evidence>
<dbReference type="PRINTS" id="PR00237">
    <property type="entry name" value="GPCRRHODOPSN"/>
</dbReference>
<dbReference type="SUPFAM" id="SSF81321">
    <property type="entry name" value="Family A G protein-coupled receptor-like"/>
    <property type="match status" value="1"/>
</dbReference>
<evidence type="ECO:0000313" key="14">
    <source>
        <dbReference type="EMBL" id="CAD7232936.1"/>
    </source>
</evidence>
<dbReference type="CDD" id="cd15067">
    <property type="entry name" value="7tmA_Dop1R2-like"/>
    <property type="match status" value="1"/>
</dbReference>
<evidence type="ECO:0000256" key="4">
    <source>
        <dbReference type="ARBA" id="ARBA00022692"/>
    </source>
</evidence>
<name>A0A7R8WQS1_9CRUS</name>
<dbReference type="Pfam" id="PF00001">
    <property type="entry name" value="7tm_1"/>
    <property type="match status" value="1"/>
</dbReference>
<feature type="transmembrane region" description="Helical" evidence="13">
    <location>
        <begin position="47"/>
        <end position="72"/>
    </location>
</feature>
<feature type="transmembrane region" description="Helical" evidence="13">
    <location>
        <begin position="417"/>
        <end position="436"/>
    </location>
</feature>
<dbReference type="GO" id="GO:0071880">
    <property type="term" value="P:adenylate cyclase-activating adrenergic receptor signaling pathway"/>
    <property type="evidence" value="ECO:0007669"/>
    <property type="project" value="TreeGrafter"/>
</dbReference>
<dbReference type="GO" id="GO:0005886">
    <property type="term" value="C:plasma membrane"/>
    <property type="evidence" value="ECO:0007669"/>
    <property type="project" value="UniProtKB-SubCell"/>
</dbReference>
<evidence type="ECO:0000256" key="13">
    <source>
        <dbReference type="SAM" id="Phobius"/>
    </source>
</evidence>
<evidence type="ECO:0000256" key="1">
    <source>
        <dbReference type="ARBA" id="ARBA00004651"/>
    </source>
</evidence>
<dbReference type="InterPro" id="IPR000276">
    <property type="entry name" value="GPCR_Rhodpsn"/>
</dbReference>
<dbReference type="FunFam" id="1.20.1070.10:FF:000523">
    <property type="entry name" value="5-hydroxytryptamine receptor 2B"/>
    <property type="match status" value="1"/>
</dbReference>
<gene>
    <name evidence="14" type="ORF">CTOB1V02_LOCUS10761</name>
</gene>
<dbReference type="PANTHER" id="PTHR24248:SF185">
    <property type="entry name" value="DOPAMINE RECEPTOR 2"/>
    <property type="match status" value="1"/>
</dbReference>
<feature type="transmembrane region" description="Helical" evidence="13">
    <location>
        <begin position="206"/>
        <end position="230"/>
    </location>
</feature>
<feature type="transmembrane region" description="Helical" evidence="13">
    <location>
        <begin position="84"/>
        <end position="107"/>
    </location>
</feature>
<evidence type="ECO:0000256" key="11">
    <source>
        <dbReference type="RuleBase" id="RU000688"/>
    </source>
</evidence>
<feature type="region of interest" description="Disordered" evidence="12">
    <location>
        <begin position="272"/>
        <end position="347"/>
    </location>
</feature>
<evidence type="ECO:0000256" key="12">
    <source>
        <dbReference type="SAM" id="MobiDB-lite"/>
    </source>
</evidence>
<feature type="non-terminal residue" evidence="14">
    <location>
        <position position="1"/>
    </location>
</feature>
<accession>A0A7R8WQS1</accession>
<keyword evidence="8" id="KW-1015">Disulfide bond</keyword>
<dbReference type="SMART" id="SM01381">
    <property type="entry name" value="7TM_GPCR_Srsx"/>
    <property type="match status" value="1"/>
</dbReference>
<reference evidence="14" key="1">
    <citation type="submission" date="2020-11" db="EMBL/GenBank/DDBJ databases">
        <authorList>
            <person name="Tran Van P."/>
        </authorList>
    </citation>
    <scope>NUCLEOTIDE SEQUENCE</scope>
</reference>
<evidence type="ECO:0000256" key="6">
    <source>
        <dbReference type="ARBA" id="ARBA00023040"/>
    </source>
</evidence>
<feature type="compositionally biased region" description="Basic and acidic residues" evidence="12">
    <location>
        <begin position="302"/>
        <end position="311"/>
    </location>
</feature>
<feature type="region of interest" description="Disordered" evidence="12">
    <location>
        <begin position="1"/>
        <end position="20"/>
    </location>
</feature>
<evidence type="ECO:0000256" key="7">
    <source>
        <dbReference type="ARBA" id="ARBA00023136"/>
    </source>
</evidence>
<keyword evidence="6 11" id="KW-0297">G-protein coupled receptor</keyword>
<keyword evidence="5 13" id="KW-1133">Transmembrane helix</keyword>
<feature type="transmembrane region" description="Helical" evidence="13">
    <location>
        <begin position="164"/>
        <end position="186"/>
    </location>
</feature>
<protein>
    <submittedName>
        <fullName evidence="14">Uncharacterized protein</fullName>
    </submittedName>
</protein>
<sequence length="462" mass="50722">NWKRHSSSTPFKQPPANAPHDASLGCNGTDLLWCDRDPSKSPGPEPAWWLLGVLSIFCTATVSGNLLVIVAVGRESFLQSATNYFITSLAVADLLVGALVMPFGAYFEAMQTWSFGPDWCDVWHSIDVLASTSSILNLCVISLDRYMAVTDPLTYPAKVTTRRAFWLIAAVWVLSSLISFPAIGWWRSVATHPPEPNQCAFTEDLGYLAFSSTISFYAPLLIMVFTYCRIYKAAVTTTRSLRKGQRLVPDAHSLANGANGAGVTLLRIHRGGRRREQTHSACHSMPAGDGTSSRRGSAASYTRERNRDREPSVTFGDDPESRLMPPGQGSHSAPHSPLPPEGRGSGGTFRLTIRGGVPLSRRLTRLAKEQKAAKTLGIVMGVFIICWLPFFAVNVLIGVCKALKTECIEDPDLLFSAVTWLGWINSGMNPAIYAYWSKDFRRMNLGWKAEELQQALIATGTY</sequence>
<evidence type="ECO:0000256" key="5">
    <source>
        <dbReference type="ARBA" id="ARBA00022989"/>
    </source>
</evidence>
<evidence type="ECO:0000256" key="3">
    <source>
        <dbReference type="ARBA" id="ARBA00022475"/>
    </source>
</evidence>
<evidence type="ECO:0000256" key="9">
    <source>
        <dbReference type="ARBA" id="ARBA00023170"/>
    </source>
</evidence>
<keyword evidence="7 13" id="KW-0472">Membrane</keyword>
<organism evidence="14">
    <name type="scientific">Cyprideis torosa</name>
    <dbReference type="NCBI Taxonomy" id="163714"/>
    <lineage>
        <taxon>Eukaryota</taxon>
        <taxon>Metazoa</taxon>
        <taxon>Ecdysozoa</taxon>
        <taxon>Arthropoda</taxon>
        <taxon>Crustacea</taxon>
        <taxon>Oligostraca</taxon>
        <taxon>Ostracoda</taxon>
        <taxon>Podocopa</taxon>
        <taxon>Podocopida</taxon>
        <taxon>Cytherocopina</taxon>
        <taxon>Cytheroidea</taxon>
        <taxon>Cytherideidae</taxon>
        <taxon>Cyprideis</taxon>
    </lineage>
</organism>
<dbReference type="EMBL" id="OB665354">
    <property type="protein sequence ID" value="CAD7232936.1"/>
    <property type="molecule type" value="Genomic_DNA"/>
</dbReference>
<dbReference type="Gene3D" id="1.20.1070.10">
    <property type="entry name" value="Rhodopsin 7-helix transmembrane proteins"/>
    <property type="match status" value="1"/>
</dbReference>
<evidence type="ECO:0000256" key="8">
    <source>
        <dbReference type="ARBA" id="ARBA00023157"/>
    </source>
</evidence>
<dbReference type="AlphaFoldDB" id="A0A7R8WQS1"/>
<dbReference type="OrthoDB" id="5957871at2759"/>
<proteinExistence type="inferred from homology"/>
<dbReference type="GO" id="GO:0004930">
    <property type="term" value="F:G protein-coupled receptor activity"/>
    <property type="evidence" value="ECO:0007669"/>
    <property type="project" value="UniProtKB-KW"/>
</dbReference>